<organism evidence="2">
    <name type="scientific">Ornithinibacillus sp. 4-3</name>
    <dbReference type="NCBI Taxonomy" id="3231488"/>
    <lineage>
        <taxon>Bacteria</taxon>
        <taxon>Bacillati</taxon>
        <taxon>Bacillota</taxon>
        <taxon>Bacilli</taxon>
        <taxon>Bacillales</taxon>
        <taxon>Bacillaceae</taxon>
        <taxon>Ornithinibacillus</taxon>
    </lineage>
</organism>
<keyword evidence="1" id="KW-0732">Signal</keyword>
<dbReference type="RefSeq" id="WP_368654549.1">
    <property type="nucleotide sequence ID" value="NZ_CP162599.1"/>
</dbReference>
<dbReference type="AlphaFoldDB" id="A0AB39HNE3"/>
<feature type="signal peptide" evidence="1">
    <location>
        <begin position="1"/>
        <end position="20"/>
    </location>
</feature>
<proteinExistence type="predicted"/>
<accession>A0AB39HNE3</accession>
<dbReference type="PROSITE" id="PS51257">
    <property type="entry name" value="PROKAR_LIPOPROTEIN"/>
    <property type="match status" value="1"/>
</dbReference>
<reference evidence="2" key="1">
    <citation type="submission" date="2024-07" db="EMBL/GenBank/DDBJ databases">
        <title>Halotolerant mesophilic bacterium Ornithinibacillus sp. 4-3, sp. nov., isolated from soil.</title>
        <authorList>
            <person name="Sidarenka A.V."/>
            <person name="Guliayeva D.E."/>
            <person name="Leanovich S.I."/>
            <person name="Hileuskaya K.S."/>
            <person name="Akhremchuk A.E."/>
            <person name="Sikolenko M.A."/>
            <person name="Valentovich L.N."/>
        </authorList>
    </citation>
    <scope>NUCLEOTIDE SEQUENCE</scope>
    <source>
        <strain evidence="2">4-3</strain>
    </source>
</reference>
<name>A0AB39HNE3_9BACI</name>
<evidence type="ECO:0008006" key="3">
    <source>
        <dbReference type="Google" id="ProtNLM"/>
    </source>
</evidence>
<sequence>MKKIAFVLLIIMLFIAGCSGDGTNDSADQNVERADIKLELREIDVKEEDQVVHVTAEVYSTEEEFYYMVEQGEEIIINETALQAEGHQEDWAEIEFEFQLEDEVYLSDEVTHMTFYVKHNGEKINSHYVPIEIKHTS</sequence>
<protein>
    <recommendedName>
        <fullName evidence="3">Intracellular proteinase inhibitor BsuPI domain-containing protein</fullName>
    </recommendedName>
</protein>
<evidence type="ECO:0000256" key="1">
    <source>
        <dbReference type="SAM" id="SignalP"/>
    </source>
</evidence>
<gene>
    <name evidence="2" type="ORF">AB4Y30_05820</name>
</gene>
<evidence type="ECO:0000313" key="2">
    <source>
        <dbReference type="EMBL" id="XDK33871.1"/>
    </source>
</evidence>
<feature type="chain" id="PRO_5044256875" description="Intracellular proteinase inhibitor BsuPI domain-containing protein" evidence="1">
    <location>
        <begin position="21"/>
        <end position="137"/>
    </location>
</feature>
<dbReference type="EMBL" id="CP162599">
    <property type="protein sequence ID" value="XDK33871.1"/>
    <property type="molecule type" value="Genomic_DNA"/>
</dbReference>